<dbReference type="RefSeq" id="WP_210887483.1">
    <property type="nucleotide sequence ID" value="NZ_CAKJVE010000004.1"/>
</dbReference>
<protein>
    <submittedName>
        <fullName evidence="1">Helix-turn-helix domain-containing protein</fullName>
    </submittedName>
</protein>
<name>A0AA86MM40_9CLOT</name>
<comment type="caution">
    <text evidence="1">The sequence shown here is derived from an EMBL/GenBank/DDBJ whole genome shotgun (WGS) entry which is preliminary data.</text>
</comment>
<dbReference type="AlphaFoldDB" id="A0AA86MM40"/>
<gene>
    <name evidence="1" type="ORF">CNEO_40417</name>
</gene>
<evidence type="ECO:0000313" key="1">
    <source>
        <dbReference type="EMBL" id="CAG9703183.1"/>
    </source>
</evidence>
<dbReference type="EMBL" id="CAKJVE010000004">
    <property type="protein sequence ID" value="CAG9703183.1"/>
    <property type="molecule type" value="Genomic_DNA"/>
</dbReference>
<reference evidence="1" key="1">
    <citation type="submission" date="2021-10" db="EMBL/GenBank/DDBJ databases">
        <authorList>
            <person name="Mesa V."/>
        </authorList>
    </citation>
    <scope>NUCLEOTIDE SEQUENCE</scope>
    <source>
        <strain evidence="1">CC3_PB</strain>
    </source>
</reference>
<dbReference type="Proteomes" id="UP000789738">
    <property type="component" value="Unassembled WGS sequence"/>
</dbReference>
<proteinExistence type="predicted"/>
<evidence type="ECO:0000313" key="2">
    <source>
        <dbReference type="Proteomes" id="UP000789738"/>
    </source>
</evidence>
<sequence>MSEVQKIEKIVITPEEFMKTYGFGRSMVYENLLKRPDFPCFKIGKKFFINVPKLAEWFDKQCEQK</sequence>
<organism evidence="1 2">
    <name type="scientific">Clostridium neonatale</name>
    <dbReference type="NCBI Taxonomy" id="137838"/>
    <lineage>
        <taxon>Bacteria</taxon>
        <taxon>Bacillati</taxon>
        <taxon>Bacillota</taxon>
        <taxon>Clostridia</taxon>
        <taxon>Eubacteriales</taxon>
        <taxon>Clostridiaceae</taxon>
        <taxon>Clostridium</taxon>
    </lineage>
</organism>
<accession>A0AA86MM40</accession>